<reference evidence="3 4" key="1">
    <citation type="submission" date="2020-06" db="EMBL/GenBank/DDBJ databases">
        <title>Reclassification of Facklamia ignava, Facklamia soureckii and Facklami tabacinasalis as Falseniella iganva gen. nov., comb. nov., Hutsoniella ignava gen. nov., comb. nov., and Ruoffia tabacinasalis gen. nov., comb. nov and description of Ruoffia haltotolerans sp. nov., isolated from hypersaline Inland Sea of Qatar.</title>
        <authorList>
            <person name="Fotedar R."/>
            <person name="Sankaranarayanan K."/>
            <person name="Lawson P."/>
            <person name="Caldwell M."/>
            <person name="Zeyara A."/>
            <person name="Al Malki A."/>
            <person name="Ali M."/>
        </authorList>
    </citation>
    <scope>NUCLEOTIDE SEQUENCE [LARGE SCALE GENOMIC DNA]</scope>
    <source>
        <strain evidence="3 4">INB8</strain>
    </source>
</reference>
<dbReference type="InterPro" id="IPR050090">
    <property type="entry name" value="Tyrosine_recombinase_XerCD"/>
</dbReference>
<sequence length="198" mass="23246">MEFEFWKDITIRVDEDIKEGLTKLEFGIPLKHLDFTNFVELRDGCIFLLIWETGIRLGTVSRVTEDMVDFKDKLIHYTGESMKNRKRLSLPLSDVLLEMLRVLMRVNKTVLKHNKLEPDQHYLFISSLGNLMDSRSFGKRVYRYKKLTGFKNINSHPIRCGFSKRLLDKGVNIATISKALNHKRIYTTTRQLHIGMKK</sequence>
<protein>
    <submittedName>
        <fullName evidence="3">Tyrosine-type recombinase/integrase</fullName>
    </submittedName>
</protein>
<keyword evidence="4" id="KW-1185">Reference proteome</keyword>
<proteinExistence type="predicted"/>
<dbReference type="EMBL" id="JACAOA010000006">
    <property type="protein sequence ID" value="MBA5728823.1"/>
    <property type="molecule type" value="Genomic_DNA"/>
</dbReference>
<keyword evidence="1" id="KW-0233">DNA recombination</keyword>
<dbReference type="PROSITE" id="PS51898">
    <property type="entry name" value="TYR_RECOMBINASE"/>
    <property type="match status" value="1"/>
</dbReference>
<dbReference type="InterPro" id="IPR002104">
    <property type="entry name" value="Integrase_catalytic"/>
</dbReference>
<evidence type="ECO:0000313" key="4">
    <source>
        <dbReference type="Proteomes" id="UP000571018"/>
    </source>
</evidence>
<dbReference type="SUPFAM" id="SSF56349">
    <property type="entry name" value="DNA breaking-rejoining enzymes"/>
    <property type="match status" value="1"/>
</dbReference>
<dbReference type="InterPro" id="IPR011010">
    <property type="entry name" value="DNA_brk_join_enz"/>
</dbReference>
<evidence type="ECO:0000256" key="1">
    <source>
        <dbReference type="ARBA" id="ARBA00023172"/>
    </source>
</evidence>
<gene>
    <name evidence="3" type="ORF">HW423_03375</name>
</gene>
<accession>A0A839A536</accession>
<dbReference type="Proteomes" id="UP000571018">
    <property type="component" value="Unassembled WGS sequence"/>
</dbReference>
<dbReference type="GO" id="GO:0006310">
    <property type="term" value="P:DNA recombination"/>
    <property type="evidence" value="ECO:0007669"/>
    <property type="project" value="UniProtKB-KW"/>
</dbReference>
<dbReference type="Gene3D" id="1.10.443.10">
    <property type="entry name" value="Intergrase catalytic core"/>
    <property type="match status" value="1"/>
</dbReference>
<organism evidence="3 4">
    <name type="scientific">Ruoffia halotolerans</name>
    <dbReference type="NCBI Taxonomy" id="2748684"/>
    <lineage>
        <taxon>Bacteria</taxon>
        <taxon>Bacillati</taxon>
        <taxon>Bacillota</taxon>
        <taxon>Bacilli</taxon>
        <taxon>Lactobacillales</taxon>
        <taxon>Aerococcaceae</taxon>
        <taxon>Ruoffia</taxon>
    </lineage>
</organism>
<dbReference type="InterPro" id="IPR013762">
    <property type="entry name" value="Integrase-like_cat_sf"/>
</dbReference>
<comment type="caution">
    <text evidence="3">The sequence shown here is derived from an EMBL/GenBank/DDBJ whole genome shotgun (WGS) entry which is preliminary data.</text>
</comment>
<dbReference type="PANTHER" id="PTHR30349">
    <property type="entry name" value="PHAGE INTEGRASE-RELATED"/>
    <property type="match status" value="1"/>
</dbReference>
<name>A0A839A536_9LACT</name>
<dbReference type="AlphaFoldDB" id="A0A839A536"/>
<evidence type="ECO:0000259" key="2">
    <source>
        <dbReference type="PROSITE" id="PS51898"/>
    </source>
</evidence>
<dbReference type="Pfam" id="PF00589">
    <property type="entry name" value="Phage_integrase"/>
    <property type="match status" value="1"/>
</dbReference>
<dbReference type="GO" id="GO:0003677">
    <property type="term" value="F:DNA binding"/>
    <property type="evidence" value="ECO:0007669"/>
    <property type="project" value="InterPro"/>
</dbReference>
<evidence type="ECO:0000313" key="3">
    <source>
        <dbReference type="EMBL" id="MBA5728823.1"/>
    </source>
</evidence>
<feature type="domain" description="Tyr recombinase" evidence="2">
    <location>
        <begin position="16"/>
        <end position="198"/>
    </location>
</feature>
<dbReference type="CDD" id="cd00397">
    <property type="entry name" value="DNA_BRE_C"/>
    <property type="match status" value="1"/>
</dbReference>
<dbReference type="GO" id="GO:0015074">
    <property type="term" value="P:DNA integration"/>
    <property type="evidence" value="ECO:0007669"/>
    <property type="project" value="InterPro"/>
</dbReference>